<dbReference type="EMBL" id="AKHW03000725">
    <property type="protein sequence ID" value="KYO44568.1"/>
    <property type="molecule type" value="Genomic_DNA"/>
</dbReference>
<comment type="caution">
    <text evidence="1">The sequence shown here is derived from an EMBL/GenBank/DDBJ whole genome shotgun (WGS) entry which is preliminary data.</text>
</comment>
<keyword evidence="2" id="KW-1185">Reference proteome</keyword>
<proteinExistence type="predicted"/>
<reference evidence="1 2" key="1">
    <citation type="journal article" date="2012" name="Genome Biol.">
        <title>Sequencing three crocodilian genomes to illuminate the evolution of archosaurs and amniotes.</title>
        <authorList>
            <person name="St John J.A."/>
            <person name="Braun E.L."/>
            <person name="Isberg S.R."/>
            <person name="Miles L.G."/>
            <person name="Chong A.Y."/>
            <person name="Gongora J."/>
            <person name="Dalzell P."/>
            <person name="Moran C."/>
            <person name="Bed'hom B."/>
            <person name="Abzhanov A."/>
            <person name="Burgess S.C."/>
            <person name="Cooksey A.M."/>
            <person name="Castoe T.A."/>
            <person name="Crawford N.G."/>
            <person name="Densmore L.D."/>
            <person name="Drew J.C."/>
            <person name="Edwards S.V."/>
            <person name="Faircloth B.C."/>
            <person name="Fujita M.K."/>
            <person name="Greenwold M.J."/>
            <person name="Hoffmann F.G."/>
            <person name="Howard J.M."/>
            <person name="Iguchi T."/>
            <person name="Janes D.E."/>
            <person name="Khan S.Y."/>
            <person name="Kohno S."/>
            <person name="de Koning A.J."/>
            <person name="Lance S.L."/>
            <person name="McCarthy F.M."/>
            <person name="McCormack J.E."/>
            <person name="Merchant M.E."/>
            <person name="Peterson D.G."/>
            <person name="Pollock D.D."/>
            <person name="Pourmand N."/>
            <person name="Raney B.J."/>
            <person name="Roessler K.A."/>
            <person name="Sanford J.R."/>
            <person name="Sawyer R.H."/>
            <person name="Schmidt C.J."/>
            <person name="Triplett E.W."/>
            <person name="Tuberville T.D."/>
            <person name="Venegas-Anaya M."/>
            <person name="Howard J.T."/>
            <person name="Jarvis E.D."/>
            <person name="Guillette L.J.Jr."/>
            <person name="Glenn T.C."/>
            <person name="Green R.E."/>
            <person name="Ray D.A."/>
        </authorList>
    </citation>
    <scope>NUCLEOTIDE SEQUENCE [LARGE SCALE GENOMIC DNA]</scope>
    <source>
        <strain evidence="1">KSC_2009_1</strain>
    </source>
</reference>
<dbReference type="AlphaFoldDB" id="A0A151P681"/>
<name>A0A151P681_ALLMI</name>
<evidence type="ECO:0000313" key="2">
    <source>
        <dbReference type="Proteomes" id="UP000050525"/>
    </source>
</evidence>
<accession>A0A151P681</accession>
<sequence length="144" mass="15524">MGRVLEPEPGATSQKNSLGKGTLGFLHQVLARSLSSALPNSLGSPDHHLPQLFQQWPTDNENRLRMAPACASSSLLPGGVTVWAATCCVTQPSGTWPGRPPLHSQGQHLNTGTDCHTCSMSDCIRTESCYPRPNVMVHMDYCVV</sequence>
<dbReference type="Proteomes" id="UP000050525">
    <property type="component" value="Unassembled WGS sequence"/>
</dbReference>
<gene>
    <name evidence="1" type="ORF">Y1Q_0005927</name>
</gene>
<protein>
    <submittedName>
        <fullName evidence="1">Uncharacterized protein</fullName>
    </submittedName>
</protein>
<evidence type="ECO:0000313" key="1">
    <source>
        <dbReference type="EMBL" id="KYO44568.1"/>
    </source>
</evidence>
<organism evidence="1 2">
    <name type="scientific">Alligator mississippiensis</name>
    <name type="common">American alligator</name>
    <dbReference type="NCBI Taxonomy" id="8496"/>
    <lineage>
        <taxon>Eukaryota</taxon>
        <taxon>Metazoa</taxon>
        <taxon>Chordata</taxon>
        <taxon>Craniata</taxon>
        <taxon>Vertebrata</taxon>
        <taxon>Euteleostomi</taxon>
        <taxon>Archelosauria</taxon>
        <taxon>Archosauria</taxon>
        <taxon>Crocodylia</taxon>
        <taxon>Alligatoridae</taxon>
        <taxon>Alligatorinae</taxon>
        <taxon>Alligator</taxon>
    </lineage>
</organism>